<reference evidence="2" key="2">
    <citation type="submission" date="2022-03" db="EMBL/GenBank/DDBJ databases">
        <title>Draft title - Genomic analysis of global carrot germplasm unveils the trajectory of domestication and the origin of high carotenoid orange carrot.</title>
        <authorList>
            <person name="Iorizzo M."/>
            <person name="Ellison S."/>
            <person name="Senalik D."/>
            <person name="Macko-Podgorni A."/>
            <person name="Grzebelus D."/>
            <person name="Bostan H."/>
            <person name="Rolling W."/>
            <person name="Curaba J."/>
            <person name="Simon P."/>
        </authorList>
    </citation>
    <scope>NUCLEOTIDE SEQUENCE</scope>
    <source>
        <tissue evidence="2">Leaf</tissue>
    </source>
</reference>
<gene>
    <name evidence="2" type="ORF">DCAR_0730130</name>
</gene>
<dbReference type="Pfam" id="PF14299">
    <property type="entry name" value="PP2"/>
    <property type="match status" value="1"/>
</dbReference>
<dbReference type="PANTHER" id="PTHR32278:SF111">
    <property type="entry name" value="F-BOX PROTEIN PP2-B12-RELATED"/>
    <property type="match status" value="1"/>
</dbReference>
<proteinExistence type="predicted"/>
<dbReference type="InterPro" id="IPR001810">
    <property type="entry name" value="F-box_dom"/>
</dbReference>
<protein>
    <recommendedName>
        <fullName evidence="1">F-box domain-containing protein</fullName>
    </recommendedName>
</protein>
<accession>A0AAF0XM41</accession>
<evidence type="ECO:0000259" key="1">
    <source>
        <dbReference type="PROSITE" id="PS50181"/>
    </source>
</evidence>
<dbReference type="SMART" id="SM00256">
    <property type="entry name" value="FBOX"/>
    <property type="match status" value="1"/>
</dbReference>
<dbReference type="InterPro" id="IPR025886">
    <property type="entry name" value="PP2-like"/>
</dbReference>
<reference evidence="2" key="1">
    <citation type="journal article" date="2016" name="Nat. Genet.">
        <title>A high-quality carrot genome assembly provides new insights into carotenoid accumulation and asterid genome evolution.</title>
        <authorList>
            <person name="Iorizzo M."/>
            <person name="Ellison S."/>
            <person name="Senalik D."/>
            <person name="Zeng P."/>
            <person name="Satapoomin P."/>
            <person name="Huang J."/>
            <person name="Bowman M."/>
            <person name="Iovene M."/>
            <person name="Sanseverino W."/>
            <person name="Cavagnaro P."/>
            <person name="Yildiz M."/>
            <person name="Macko-Podgorni A."/>
            <person name="Moranska E."/>
            <person name="Grzebelus E."/>
            <person name="Grzebelus D."/>
            <person name="Ashrafi H."/>
            <person name="Zheng Z."/>
            <person name="Cheng S."/>
            <person name="Spooner D."/>
            <person name="Van Deynze A."/>
            <person name="Simon P."/>
        </authorList>
    </citation>
    <scope>NUCLEOTIDE SEQUENCE</scope>
    <source>
        <tissue evidence="2">Leaf</tissue>
    </source>
</reference>
<dbReference type="PROSITE" id="PS50181">
    <property type="entry name" value="FBOX"/>
    <property type="match status" value="1"/>
</dbReference>
<keyword evidence="3" id="KW-1185">Reference proteome</keyword>
<dbReference type="EMBL" id="CP093349">
    <property type="protein sequence ID" value="WOH10661.1"/>
    <property type="molecule type" value="Genomic_DNA"/>
</dbReference>
<dbReference type="Gene3D" id="1.20.1280.50">
    <property type="match status" value="1"/>
</dbReference>
<evidence type="ECO:0000313" key="3">
    <source>
        <dbReference type="Proteomes" id="UP000077755"/>
    </source>
</evidence>
<dbReference type="AlphaFoldDB" id="A0AAF0XM41"/>
<organism evidence="2 3">
    <name type="scientific">Daucus carota subsp. sativus</name>
    <name type="common">Carrot</name>
    <dbReference type="NCBI Taxonomy" id="79200"/>
    <lineage>
        <taxon>Eukaryota</taxon>
        <taxon>Viridiplantae</taxon>
        <taxon>Streptophyta</taxon>
        <taxon>Embryophyta</taxon>
        <taxon>Tracheophyta</taxon>
        <taxon>Spermatophyta</taxon>
        <taxon>Magnoliopsida</taxon>
        <taxon>eudicotyledons</taxon>
        <taxon>Gunneridae</taxon>
        <taxon>Pentapetalae</taxon>
        <taxon>asterids</taxon>
        <taxon>campanulids</taxon>
        <taxon>Apiales</taxon>
        <taxon>Apiaceae</taxon>
        <taxon>Apioideae</taxon>
        <taxon>Scandiceae</taxon>
        <taxon>Daucinae</taxon>
        <taxon>Daucus</taxon>
        <taxon>Daucus sect. Daucus</taxon>
    </lineage>
</organism>
<dbReference type="Proteomes" id="UP000077755">
    <property type="component" value="Chromosome 7"/>
</dbReference>
<dbReference type="PANTHER" id="PTHR32278">
    <property type="entry name" value="F-BOX DOMAIN-CONTAINING PROTEIN"/>
    <property type="match status" value="1"/>
</dbReference>
<name>A0AAF0XM41_DAUCS</name>
<evidence type="ECO:0000313" key="2">
    <source>
        <dbReference type="EMBL" id="WOH10661.1"/>
    </source>
</evidence>
<dbReference type="Pfam" id="PF00646">
    <property type="entry name" value="F-box"/>
    <property type="match status" value="1"/>
</dbReference>
<sequence>MAGEGCEHIDLFEKLPQECIEEVVSRVGPMEVCRLSAVCKRFLSAAESDLVWDRFLPSDYQQLRDRADAFPNIKFAHKKDLFLFLIGNHVSMDGNTMCFWLSKRTGKKCFLTAISIVGDVEEVYFEDDGPYGWSRVKDERSSFICRIQGCFTLCEHVELFGIQGKMSTSVLSPNTTYTIYLVCHSRKYVLINNFDEPVEVSIAIDGVESIKHIVYLDRRKMRSKGDNDLRYPQQRKDDRFEVELGEYFNKGGGEVSLEITMTEVRSGKFKSGPTMEGFEFRPIRSTNALS</sequence>
<feature type="domain" description="F-box" evidence="1">
    <location>
        <begin position="9"/>
        <end position="55"/>
    </location>
</feature>
<dbReference type="InterPro" id="IPR036047">
    <property type="entry name" value="F-box-like_dom_sf"/>
</dbReference>
<dbReference type="CDD" id="cd22162">
    <property type="entry name" value="F-box_AtSKIP3-like"/>
    <property type="match status" value="1"/>
</dbReference>
<dbReference type="SUPFAM" id="SSF81383">
    <property type="entry name" value="F-box domain"/>
    <property type="match status" value="1"/>
</dbReference>